<keyword evidence="1" id="KW-1133">Transmembrane helix</keyword>
<proteinExistence type="predicted"/>
<evidence type="ECO:0000313" key="3">
    <source>
        <dbReference type="Proteomes" id="UP001149314"/>
    </source>
</evidence>
<organism evidence="2 3">
    <name type="scientific">Leclercia adecarboxylata</name>
    <dbReference type="NCBI Taxonomy" id="83655"/>
    <lineage>
        <taxon>Bacteria</taxon>
        <taxon>Pseudomonadati</taxon>
        <taxon>Pseudomonadota</taxon>
        <taxon>Gammaproteobacteria</taxon>
        <taxon>Enterobacterales</taxon>
        <taxon>Enterobacteriaceae</taxon>
        <taxon>Leclercia</taxon>
    </lineage>
</organism>
<dbReference type="Gene3D" id="3.30.70.1430">
    <property type="entry name" value="Multidrug efflux transporter AcrB pore domain"/>
    <property type="match status" value="1"/>
</dbReference>
<keyword evidence="1" id="KW-0812">Transmembrane</keyword>
<dbReference type="RefSeq" id="WP_272733622.1">
    <property type="nucleotide sequence ID" value="NZ_JAOURS010000195.1"/>
</dbReference>
<protein>
    <submittedName>
        <fullName evidence="2">Efflux RND transporter permease subunit</fullName>
    </submittedName>
</protein>
<dbReference type="PANTHER" id="PTHR32063">
    <property type="match status" value="1"/>
</dbReference>
<dbReference type="PANTHER" id="PTHR32063:SF14">
    <property type="entry name" value="BLL4319 PROTEIN"/>
    <property type="match status" value="1"/>
</dbReference>
<dbReference type="Pfam" id="PF00873">
    <property type="entry name" value="ACR_tran"/>
    <property type="match status" value="1"/>
</dbReference>
<dbReference type="PRINTS" id="PR00702">
    <property type="entry name" value="ACRIFLAVINRP"/>
</dbReference>
<sequence>PIGFLQGLTGALFQEFALTLAGAVLISGVVALTLSPMMCSKLLRHEENSSGFAHRLDELFERLKQRYQRSLHGTLNTRPVVLVFAVLVLALIPALLMFTESELAPEEDQGIVFMMASAPKTANLDYLNAYTDQFLEIFQSFPEYYSWFQINGFDGVQ</sequence>
<feature type="non-terminal residue" evidence="2">
    <location>
        <position position="1"/>
    </location>
</feature>
<dbReference type="GO" id="GO:0005886">
    <property type="term" value="C:plasma membrane"/>
    <property type="evidence" value="ECO:0007669"/>
    <property type="project" value="TreeGrafter"/>
</dbReference>
<feature type="transmembrane region" description="Helical" evidence="1">
    <location>
        <begin position="79"/>
        <end position="98"/>
    </location>
</feature>
<dbReference type="AlphaFoldDB" id="A0A9X3YGM6"/>
<reference evidence="2" key="1">
    <citation type="journal article" date="2023" name="Genes Genomics">
        <title>Genomic insights of Leclercia adecarboxylata strains linked to an outbreak in public hospitals in Mexico.</title>
        <authorList>
            <person name="Barrios-Villa E."/>
            <person name="Pacheco-Flores B."/>
            <person name="Lozano-Zarain P."/>
            <person name="Del Campo-Ortega R."/>
            <person name="de Jesus Ascencio-Montiel I."/>
            <person name="Gonzalez-Leon M."/>
            <person name="Camorlinga-Ponce M."/>
            <person name="Gaytan Cervantes F.J."/>
            <person name="Gonzalez Torres C."/>
            <person name="Aguilar E."/>
            <person name="Gonzalez Ibarra J."/>
            <person name="Torres Lopez F.J."/>
            <person name="Rosas-Vargas H."/>
            <person name="Gonzalez-Bonilla C.R."/>
            <person name="Del Carmen Rocha-Gracia R."/>
        </authorList>
    </citation>
    <scope>NUCLEOTIDE SEQUENCE</scope>
    <source>
        <strain evidence="2">Lac40</strain>
    </source>
</reference>
<dbReference type="InterPro" id="IPR001036">
    <property type="entry name" value="Acrflvin-R"/>
</dbReference>
<comment type="caution">
    <text evidence="2">The sequence shown here is derived from an EMBL/GenBank/DDBJ whole genome shotgun (WGS) entry which is preliminary data.</text>
</comment>
<feature type="non-terminal residue" evidence="2">
    <location>
        <position position="157"/>
    </location>
</feature>
<feature type="transmembrane region" description="Helical" evidence="1">
    <location>
        <begin position="12"/>
        <end position="34"/>
    </location>
</feature>
<dbReference type="SUPFAM" id="SSF82693">
    <property type="entry name" value="Multidrug efflux transporter AcrB pore domain, PN1, PN2, PC1 and PC2 subdomains"/>
    <property type="match status" value="1"/>
</dbReference>
<dbReference type="SUPFAM" id="SSF82866">
    <property type="entry name" value="Multidrug efflux transporter AcrB transmembrane domain"/>
    <property type="match status" value="1"/>
</dbReference>
<evidence type="ECO:0000256" key="1">
    <source>
        <dbReference type="SAM" id="Phobius"/>
    </source>
</evidence>
<dbReference type="EMBL" id="JAOURS010000195">
    <property type="protein sequence ID" value="MDC6641654.1"/>
    <property type="molecule type" value="Genomic_DNA"/>
</dbReference>
<name>A0A9X3YGM6_9ENTR</name>
<gene>
    <name evidence="2" type="ORF">OEZ79_26175</name>
</gene>
<dbReference type="Proteomes" id="UP001149314">
    <property type="component" value="Unassembled WGS sequence"/>
</dbReference>
<accession>A0A9X3YGM6</accession>
<evidence type="ECO:0000313" key="2">
    <source>
        <dbReference type="EMBL" id="MDC6641654.1"/>
    </source>
</evidence>
<dbReference type="Gene3D" id="1.20.1640.10">
    <property type="entry name" value="Multidrug efflux transporter AcrB transmembrane domain"/>
    <property type="match status" value="2"/>
</dbReference>
<dbReference type="GO" id="GO:0042910">
    <property type="term" value="F:xenobiotic transmembrane transporter activity"/>
    <property type="evidence" value="ECO:0007669"/>
    <property type="project" value="TreeGrafter"/>
</dbReference>
<keyword evidence="1" id="KW-0472">Membrane</keyword>